<dbReference type="InterPro" id="IPR027385">
    <property type="entry name" value="Beta-barrel_OMP"/>
</dbReference>
<dbReference type="InterPro" id="IPR051692">
    <property type="entry name" value="OMP-like"/>
</dbReference>
<keyword evidence="4" id="KW-0472">Membrane</keyword>
<reference evidence="9 10" key="1">
    <citation type="submission" date="2023-10" db="EMBL/GenBank/DDBJ databases">
        <title>Novel methanotroph of the genus Methylocapsa from a subarctic wetland.</title>
        <authorList>
            <person name="Belova S.E."/>
            <person name="Oshkin I.Y."/>
            <person name="Miroshnikov K."/>
            <person name="Dedysh S.N."/>
        </authorList>
    </citation>
    <scope>NUCLEOTIDE SEQUENCE [LARGE SCALE GENOMIC DNA]</scope>
    <source>
        <strain evidence="9 10">RX1</strain>
    </source>
</reference>
<evidence type="ECO:0000256" key="3">
    <source>
        <dbReference type="ARBA" id="ARBA00022729"/>
    </source>
</evidence>
<feature type="domain" description="Outer membrane protein beta-barrel" evidence="8">
    <location>
        <begin position="25"/>
        <end position="245"/>
    </location>
</feature>
<dbReference type="EMBL" id="CP136862">
    <property type="protein sequence ID" value="WOJ89356.1"/>
    <property type="molecule type" value="Genomic_DNA"/>
</dbReference>
<evidence type="ECO:0000256" key="7">
    <source>
        <dbReference type="RuleBase" id="RU363072"/>
    </source>
</evidence>
<feature type="chain" id="PRO_5044973854" evidence="7">
    <location>
        <begin position="35"/>
        <end position="678"/>
    </location>
</feature>
<comment type="similarity">
    <text evidence="2 7">Belongs to the OprB family.</text>
</comment>
<evidence type="ECO:0000259" key="8">
    <source>
        <dbReference type="Pfam" id="PF13505"/>
    </source>
</evidence>
<dbReference type="InterPro" id="IPR038673">
    <property type="entry name" value="OprB_sf"/>
</dbReference>
<evidence type="ECO:0000313" key="10">
    <source>
        <dbReference type="Proteomes" id="UP001626536"/>
    </source>
</evidence>
<dbReference type="Gene3D" id="2.40.160.20">
    <property type="match status" value="1"/>
</dbReference>
<dbReference type="PANTHER" id="PTHR34001:SF3">
    <property type="entry name" value="BLL7405 PROTEIN"/>
    <property type="match status" value="1"/>
</dbReference>
<dbReference type="Pfam" id="PF04966">
    <property type="entry name" value="OprB"/>
    <property type="match status" value="1"/>
</dbReference>
<evidence type="ECO:0000256" key="6">
    <source>
        <dbReference type="ARBA" id="ARBA00038306"/>
    </source>
</evidence>
<evidence type="ECO:0000256" key="5">
    <source>
        <dbReference type="ARBA" id="ARBA00023237"/>
    </source>
</evidence>
<evidence type="ECO:0000313" key="9">
    <source>
        <dbReference type="EMBL" id="WOJ89356.1"/>
    </source>
</evidence>
<dbReference type="Proteomes" id="UP001626536">
    <property type="component" value="Chromosome"/>
</dbReference>
<dbReference type="PANTHER" id="PTHR34001">
    <property type="entry name" value="BLL7405 PROTEIN"/>
    <property type="match status" value="1"/>
</dbReference>
<keyword evidence="5" id="KW-0998">Cell outer membrane</keyword>
<organism evidence="9 10">
    <name type="scientific">Methylocapsa polymorpha</name>
    <dbReference type="NCBI Taxonomy" id="3080828"/>
    <lineage>
        <taxon>Bacteria</taxon>
        <taxon>Pseudomonadati</taxon>
        <taxon>Pseudomonadota</taxon>
        <taxon>Alphaproteobacteria</taxon>
        <taxon>Hyphomicrobiales</taxon>
        <taxon>Beijerinckiaceae</taxon>
        <taxon>Methylocapsa</taxon>
    </lineage>
</organism>
<dbReference type="SUPFAM" id="SSF56925">
    <property type="entry name" value="OMPA-like"/>
    <property type="match status" value="1"/>
</dbReference>
<dbReference type="RefSeq" id="WP_407338799.1">
    <property type="nucleotide sequence ID" value="NZ_CP136862.1"/>
</dbReference>
<keyword evidence="10" id="KW-1185">Reference proteome</keyword>
<gene>
    <name evidence="9" type="ORF">RZS28_16390</name>
</gene>
<comment type="subcellular location">
    <subcellularLocation>
        <location evidence="1">Cell outer membrane</location>
    </subcellularLocation>
</comment>
<evidence type="ECO:0000256" key="2">
    <source>
        <dbReference type="ARBA" id="ARBA00008769"/>
    </source>
</evidence>
<comment type="similarity">
    <text evidence="6">Belongs to the Omp25/RopB family.</text>
</comment>
<keyword evidence="3 7" id="KW-0732">Signal</keyword>
<sequence length="678" mass="73717">MGDAAMLRIEKAFVRRRALITLSACITLSCQAFAADLTPTSNNPWEGFYLGGHVGYAFGTSSYLTNPPGWPASGAVGLYGEDGQFGPVFGGLQAGYNHVTPSGIMFGLEAELSFPDEMHSNLPAIFSAVGPSVLNDRIEIFGSVRGRIGYASGDWLIYGAGGFAYDRDQVMSTDMAGDVDGVYFWRPGWTVGGGVEVRLTPNWSAKLEYSFMDFARAGVSFPIAGERYNSNLSLQTVQLGLNYRFADNSGAPASTGGILPNLDNWSIHAQSTIIGQGTPPFRSPYVGPQSLYPFYQSRETFSVTGFLGYKAFEGTEFYFNPEPFQGFGLSGTKGLAGFPNGEAQKAGFDFPHYNTSRLFLRHIFGLGGEQEDLPDGPNQVAEKADISRVTITFGKLSIPDIFDNNAYAHDGRSSFMNWALIDGGAFDYAADQKGYTWGAAVELNQKDWALRAGYFLLPDVPNGNDLDTRIFQRGQYLLEFEDRYALFGSAGKFRLTGWESQCYCGSFAATLTNPFLSNPAFDSNAPDIAATRKTRSEFGFIANVEQAVTDDLGLFARLSWRSGQTEIMAWTDIDESASFGGVLKGTSWGRPNDRIGLAGVVNGLSGNYRAFLGAGGLGINIGDGQISYRPEQIVEAYYLVGLTDWATFTFDYQFIANPADNYARGPVSIGAVRLHVQF</sequence>
<dbReference type="InterPro" id="IPR011250">
    <property type="entry name" value="OMP/PagP_B-barrel"/>
</dbReference>
<feature type="signal peptide" evidence="7">
    <location>
        <begin position="1"/>
        <end position="34"/>
    </location>
</feature>
<dbReference type="Pfam" id="PF13505">
    <property type="entry name" value="OMP_b-brl"/>
    <property type="match status" value="1"/>
</dbReference>
<proteinExistence type="inferred from homology"/>
<accession>A0ABZ0HTZ9</accession>
<evidence type="ECO:0000256" key="4">
    <source>
        <dbReference type="ARBA" id="ARBA00023136"/>
    </source>
</evidence>
<protein>
    <submittedName>
        <fullName evidence="9">Carbohydrate porin</fullName>
    </submittedName>
</protein>
<dbReference type="Gene3D" id="2.40.160.180">
    <property type="entry name" value="Carbohydrate-selective porin OprB"/>
    <property type="match status" value="1"/>
</dbReference>
<name>A0ABZ0HTZ9_9HYPH</name>
<evidence type="ECO:0000256" key="1">
    <source>
        <dbReference type="ARBA" id="ARBA00004442"/>
    </source>
</evidence>
<dbReference type="InterPro" id="IPR007049">
    <property type="entry name" value="Carb-sel_porin_OprB"/>
</dbReference>